<comment type="caution">
    <text evidence="1">The sequence shown here is derived from an EMBL/GenBank/DDBJ whole genome shotgun (WGS) entry which is preliminary data.</text>
</comment>
<keyword evidence="2" id="KW-1185">Reference proteome</keyword>
<proteinExistence type="predicted"/>
<evidence type="ECO:0000313" key="2">
    <source>
        <dbReference type="Proteomes" id="UP001227268"/>
    </source>
</evidence>
<accession>A0ACC2VPI3</accession>
<sequence length="1085" mass="116460">MSALDRTDAGPTAVPEQERQEHTAMKRYIDVVRKNDALEKRLTQMHHTQTLSAQTILTLRTDLSDARRTLTRRTSTAVTEADTDPPRTRFLEQMNRQLEVRLSALEQDLVAARRDAARWRDACGSHATTLGDSVKARLAVLVAQLAPPRDLEDATQEAAVDAAAMQQTLAELVAENTLLRHDNTELSLVLSETRGQVRQLREEADTLRTTSIRSPRLPVLSEVDTNFPDTPNSDTSTRRHGRTASRASQRHSTCGIGGGATGPTNEASYPRPLTLSLSSAASNSHARNYSLTPSLASLRSSGNPPPPYTTHTRTDSFTPSIASPRSSIAAGSLVFERDENGVPVLPPGMATSSPRLEAVNSSIRRHSSTRRTGSIDRPGMMSRGVSGVSSIAEGSLREEESSEGTFVHSQTHERDPSHSSTASDTYANTSMSSTTSKRMKRLSLTPSFRPPMSPLTTDGYFPPQSISSGTLTVSPNTISAPTLESIPQRRPLKLLSCSIGVQTDQVESQSTPTIPPTGLAVDNRATLSGLGFEETHTTTAPSSNQSTPQFLSPYSPFPPAPVIDSPSVPQAGRTASLLLLIEHMSKILLRVRQADVPTLTRRLKKQHLAGDVGHLSTSTMKALVTQVAEMRTHFRGVLDEEKRHQQHPQSNAPVANESLVTRKDFLILIKLFKELFTELIELRTSVNQIILDPMAVTRLKQSVQASIDMTDPAEQTNTGNGKQTKQGGATGLGWIAAPITKLWAASGPAPETTAPSAAPPNPRSAPKLEASTSASTTHVNVEFASTGIIRRATHALPVISTTADDPADPYNALTSISPPDTLSRVSFSRKGAGGGTLKAKPRPAISLGDGTVRGTAPTVRAGLMGIFAGAPTPSARPFLRPKASLEFHATQRRLAGHHRRQVSNAVNAVIDQPLPEDAGEDNLPPLLERTLRPRGLSDSSIRSTFQSHGLVAPADTQSHVYAPAPSSYWPDSRSMVKTFGKRIQALTGTYEPTGNSSPVDVPSTAPTSSVISIHPNTSSSSGPLAVLIRNKPSSDNISPMLGDPSHQGLGTSYLDILTSTSLIMDNPHLTHSHNYPTADFGQTLL</sequence>
<dbReference type="Proteomes" id="UP001227268">
    <property type="component" value="Unassembled WGS sequence"/>
</dbReference>
<organism evidence="1 2">
    <name type="scientific">Naganishia friedmannii</name>
    <dbReference type="NCBI Taxonomy" id="89922"/>
    <lineage>
        <taxon>Eukaryota</taxon>
        <taxon>Fungi</taxon>
        <taxon>Dikarya</taxon>
        <taxon>Basidiomycota</taxon>
        <taxon>Agaricomycotina</taxon>
        <taxon>Tremellomycetes</taxon>
        <taxon>Filobasidiales</taxon>
        <taxon>Filobasidiaceae</taxon>
        <taxon>Naganishia</taxon>
    </lineage>
</organism>
<dbReference type="EMBL" id="JASBWT010000010">
    <property type="protein sequence ID" value="KAJ9101031.1"/>
    <property type="molecule type" value="Genomic_DNA"/>
</dbReference>
<evidence type="ECO:0000313" key="1">
    <source>
        <dbReference type="EMBL" id="KAJ9101031.1"/>
    </source>
</evidence>
<protein>
    <submittedName>
        <fullName evidence="1">Uncharacterized protein</fullName>
    </submittedName>
</protein>
<reference evidence="1" key="1">
    <citation type="submission" date="2023-04" db="EMBL/GenBank/DDBJ databases">
        <title>Draft Genome sequencing of Naganishia species isolated from polar environments using Oxford Nanopore Technology.</title>
        <authorList>
            <person name="Leo P."/>
            <person name="Venkateswaran K."/>
        </authorList>
    </citation>
    <scope>NUCLEOTIDE SEQUENCE</scope>
    <source>
        <strain evidence="1">MNA-CCFEE 5423</strain>
    </source>
</reference>
<name>A0ACC2VPI3_9TREE</name>
<gene>
    <name evidence="1" type="ORF">QFC21_003249</name>
</gene>